<evidence type="ECO:0000256" key="7">
    <source>
        <dbReference type="ARBA" id="ARBA00023136"/>
    </source>
</evidence>
<reference evidence="9 11" key="1">
    <citation type="submission" date="2023-10" db="EMBL/GenBank/DDBJ databases">
        <title>Whole Genome based description of the genera Actinobaculum and Actinotignum reveals a complex phylogenetic relationship within the species included in the genus Actinotignum.</title>
        <authorList>
            <person name="Jensen C.S."/>
            <person name="Dargis R."/>
            <person name="Kemp M."/>
            <person name="Christensen J.J."/>
        </authorList>
    </citation>
    <scope>NUCLEOTIDE SEQUENCE</scope>
    <source>
        <strain evidence="10 11">SLA_B089</strain>
        <strain evidence="9">SLA_B245</strain>
    </source>
</reference>
<evidence type="ECO:0000256" key="4">
    <source>
        <dbReference type="ARBA" id="ARBA00022475"/>
    </source>
</evidence>
<feature type="transmembrane region" description="Helical" evidence="8">
    <location>
        <begin position="224"/>
        <end position="242"/>
    </location>
</feature>
<dbReference type="GO" id="GO:0005886">
    <property type="term" value="C:plasma membrane"/>
    <property type="evidence" value="ECO:0007669"/>
    <property type="project" value="UniProtKB-SubCell"/>
</dbReference>
<evidence type="ECO:0000256" key="2">
    <source>
        <dbReference type="ARBA" id="ARBA00010100"/>
    </source>
</evidence>
<evidence type="ECO:0000256" key="1">
    <source>
        <dbReference type="ARBA" id="ARBA00004651"/>
    </source>
</evidence>
<dbReference type="EMBL" id="JAWNFY010000017">
    <property type="protein sequence ID" value="MDY5146697.1"/>
    <property type="molecule type" value="Genomic_DNA"/>
</dbReference>
<keyword evidence="11" id="KW-1185">Reference proteome</keyword>
<feature type="transmembrane region" description="Helical" evidence="8">
    <location>
        <begin position="12"/>
        <end position="35"/>
    </location>
</feature>
<evidence type="ECO:0000256" key="6">
    <source>
        <dbReference type="ARBA" id="ARBA00022989"/>
    </source>
</evidence>
<dbReference type="Proteomes" id="UP001288320">
    <property type="component" value="Unassembled WGS sequence"/>
</dbReference>
<feature type="transmembrane region" description="Helical" evidence="8">
    <location>
        <begin position="297"/>
        <end position="318"/>
    </location>
</feature>
<keyword evidence="7 8" id="KW-0472">Membrane</keyword>
<comment type="caution">
    <text evidence="9">The sequence shown here is derived from an EMBL/GenBank/DDBJ whole genome shotgun (WGS) entry which is preliminary data.</text>
</comment>
<evidence type="ECO:0000256" key="8">
    <source>
        <dbReference type="RuleBase" id="RU365092"/>
    </source>
</evidence>
<keyword evidence="5 8" id="KW-0812">Transmembrane</keyword>
<dbReference type="RefSeq" id="WP_087070085.1">
    <property type="nucleotide sequence ID" value="NZ_CAUPFC010000012.1"/>
</dbReference>
<feature type="transmembrane region" description="Helical" evidence="8">
    <location>
        <begin position="199"/>
        <end position="217"/>
    </location>
</feature>
<keyword evidence="3 8" id="KW-0813">Transport</keyword>
<proteinExistence type="inferred from homology"/>
<gene>
    <name evidence="9" type="ORF">R6G74_07775</name>
    <name evidence="10" type="ORF">R6P33_06675</name>
</gene>
<feature type="transmembrane region" description="Helical" evidence="8">
    <location>
        <begin position="248"/>
        <end position="269"/>
    </location>
</feature>
<sequence length="537" mass="55683">MEAFTQTAAPLGSLTLSALVALLPLLTVFFLLGVVHMNAHWAGVCGVVVALAVAIFAFRMPAGMALSAGLEGAVFGIFPITWIVLTAIILFELTVASGHHDTLMQAFARLSPDPRALGIFIAFSFCALLEALAGFGAPVAICGVMLLALGFAPWKAALTVLVGNTFAVPYGAMATPVLTGANLTGIDAATLSAQISEQTSVLVWLIPFALLLIMDGWRGLAQVWPLALAVGASYALSTWLAARTLAPGLVNMVPALVSLAVGIALLRIWQPRGSRAAAERLTGAAPQPATERIRPAALAWAIFPYVLIVAVFVTTQMVPAIRSALAATNVTIHWPALWAGGENLVRAADGTPAASSTYTFAWLSSPGTLLLLTALVLAACYRMRPGAVARLMFAQVYKLRWTFLTIGSVLALAYVMNLSGQTLTIGTWIAGAGSVFPFLAPILGWIGTAVTGSGTSTTALFANLQHTAATQIGADPGLLVACNTVGGAVGKMISPQTLAIATGGVDMVGEESVLLRKSLPWACGLLILLCLLVGFLA</sequence>
<comment type="similarity">
    <text evidence="2 8">Belongs to the lactate permease family.</text>
</comment>
<dbReference type="AlphaFoldDB" id="A0AAW9HE09"/>
<evidence type="ECO:0000313" key="9">
    <source>
        <dbReference type="EMBL" id="MDY5141199.1"/>
    </source>
</evidence>
<evidence type="ECO:0000256" key="3">
    <source>
        <dbReference type="ARBA" id="ARBA00022448"/>
    </source>
</evidence>
<dbReference type="EMBL" id="JAWNFV010000017">
    <property type="protein sequence ID" value="MDY5141199.1"/>
    <property type="molecule type" value="Genomic_DNA"/>
</dbReference>
<dbReference type="GO" id="GO:0015129">
    <property type="term" value="F:lactate transmembrane transporter activity"/>
    <property type="evidence" value="ECO:0007669"/>
    <property type="project" value="UniProtKB-UniRule"/>
</dbReference>
<accession>A0AAW9HE09</accession>
<protein>
    <recommendedName>
        <fullName evidence="8">L-lactate permease</fullName>
    </recommendedName>
</protein>
<keyword evidence="6 8" id="KW-1133">Transmembrane helix</keyword>
<comment type="subcellular location">
    <subcellularLocation>
        <location evidence="1 8">Cell membrane</location>
        <topology evidence="1 8">Multi-pass membrane protein</topology>
    </subcellularLocation>
</comment>
<dbReference type="Proteomes" id="UP001284901">
    <property type="component" value="Unassembled WGS sequence"/>
</dbReference>
<evidence type="ECO:0000313" key="10">
    <source>
        <dbReference type="EMBL" id="MDY5146697.1"/>
    </source>
</evidence>
<organism evidence="9 12">
    <name type="scientific">Actinotignum timonense</name>
    <dbReference type="NCBI Taxonomy" id="1870995"/>
    <lineage>
        <taxon>Bacteria</taxon>
        <taxon>Bacillati</taxon>
        <taxon>Actinomycetota</taxon>
        <taxon>Actinomycetes</taxon>
        <taxon>Actinomycetales</taxon>
        <taxon>Actinomycetaceae</taxon>
        <taxon>Actinotignum</taxon>
    </lineage>
</organism>
<evidence type="ECO:0000313" key="11">
    <source>
        <dbReference type="Proteomes" id="UP001284901"/>
    </source>
</evidence>
<feature type="transmembrane region" description="Helical" evidence="8">
    <location>
        <begin position="519"/>
        <end position="536"/>
    </location>
</feature>
<feature type="transmembrane region" description="Helical" evidence="8">
    <location>
        <begin position="360"/>
        <end position="381"/>
    </location>
</feature>
<feature type="transmembrane region" description="Helical" evidence="8">
    <location>
        <begin position="41"/>
        <end position="60"/>
    </location>
</feature>
<feature type="transmembrane region" description="Helical" evidence="8">
    <location>
        <begin position="401"/>
        <end position="419"/>
    </location>
</feature>
<feature type="transmembrane region" description="Helical" evidence="8">
    <location>
        <begin position="156"/>
        <end position="179"/>
    </location>
</feature>
<evidence type="ECO:0000313" key="12">
    <source>
        <dbReference type="Proteomes" id="UP001288320"/>
    </source>
</evidence>
<dbReference type="GO" id="GO:0015295">
    <property type="term" value="F:solute:proton symporter activity"/>
    <property type="evidence" value="ECO:0007669"/>
    <property type="project" value="TreeGrafter"/>
</dbReference>
<feature type="transmembrane region" description="Helical" evidence="8">
    <location>
        <begin position="72"/>
        <end position="96"/>
    </location>
</feature>
<evidence type="ECO:0000256" key="5">
    <source>
        <dbReference type="ARBA" id="ARBA00022692"/>
    </source>
</evidence>
<dbReference type="PANTHER" id="PTHR30003">
    <property type="entry name" value="L-LACTATE PERMEASE"/>
    <property type="match status" value="1"/>
</dbReference>
<dbReference type="NCBIfam" id="TIGR00795">
    <property type="entry name" value="lctP"/>
    <property type="match status" value="1"/>
</dbReference>
<dbReference type="GeneID" id="92813349"/>
<keyword evidence="4 8" id="KW-1003">Cell membrane</keyword>
<name>A0AAW9HE09_9ACTO</name>
<dbReference type="Pfam" id="PF02652">
    <property type="entry name" value="Lactate_perm"/>
    <property type="match status" value="1"/>
</dbReference>
<dbReference type="InterPro" id="IPR003804">
    <property type="entry name" value="Lactate_perm"/>
</dbReference>
<comment type="function">
    <text evidence="8">Uptake of L-lactate across the membrane. Can also transport D-lactate and glycolate.</text>
</comment>
<feature type="transmembrane region" description="Helical" evidence="8">
    <location>
        <begin position="116"/>
        <end position="149"/>
    </location>
</feature>
<feature type="transmembrane region" description="Helical" evidence="8">
    <location>
        <begin position="425"/>
        <end position="446"/>
    </location>
</feature>
<dbReference type="PANTHER" id="PTHR30003:SF0">
    <property type="entry name" value="GLYCOLATE PERMEASE GLCA-RELATED"/>
    <property type="match status" value="1"/>
</dbReference>